<proteinExistence type="predicted"/>
<accession>A0AAD9YYM2</accession>
<evidence type="ECO:0008006" key="4">
    <source>
        <dbReference type="Google" id="ProtNLM"/>
    </source>
</evidence>
<name>A0AAD9YYM2_9LECA</name>
<protein>
    <recommendedName>
        <fullName evidence="4">NADH-ubiquinone oxidoreductase 17.8 kDa subunit</fullName>
    </recommendedName>
</protein>
<sequence length="243" mass="26979">MLQTRRAAVRLAQCPLICQRRGYADPTKPPDPMTTDRSVTGKSNTDPIGEGNSSGTPSVHAASAGGHGPGHHANHPEPVEEHLGRGFYVSIAALALSFAAYKFSRSSSDPDKQPLITRLIQSYNWWQDEFGRRNTMHTKMVEQAAADRNLFQSSPWSHHVDLKFPEIFNTGSPYNVPAGHSIDLEAVKAHYEKQNAEAELKRIERLKWQAGESELLAQREAEALEHRKPKSILQRLGITAPDS</sequence>
<dbReference type="PANTHER" id="PTHR42100">
    <property type="entry name" value="OXIDOREDUCTASE 178 KDA SUBUNIT, PUTATIVE (AFU_ORTHOLOGUE AFUA_8G04320)-RELATED"/>
    <property type="match status" value="1"/>
</dbReference>
<dbReference type="PANTHER" id="PTHR42100:SF1">
    <property type="entry name" value="OXIDOREDUCTASE 178 KDA SUBUNIT, PUTATIVE (AFU_ORTHOLOGUE AFUA_8G04320)-RELATED"/>
    <property type="match status" value="1"/>
</dbReference>
<evidence type="ECO:0000313" key="2">
    <source>
        <dbReference type="EMBL" id="KAK3167087.1"/>
    </source>
</evidence>
<dbReference type="InterPro" id="IPR034444">
    <property type="entry name" value="Nuo17.8"/>
</dbReference>
<organism evidence="2 3">
    <name type="scientific">Lepraria neglecta</name>
    <dbReference type="NCBI Taxonomy" id="209136"/>
    <lineage>
        <taxon>Eukaryota</taxon>
        <taxon>Fungi</taxon>
        <taxon>Dikarya</taxon>
        <taxon>Ascomycota</taxon>
        <taxon>Pezizomycotina</taxon>
        <taxon>Lecanoromycetes</taxon>
        <taxon>OSLEUM clade</taxon>
        <taxon>Lecanoromycetidae</taxon>
        <taxon>Lecanorales</taxon>
        <taxon>Lecanorineae</taxon>
        <taxon>Stereocaulaceae</taxon>
        <taxon>Lepraria</taxon>
    </lineage>
</organism>
<feature type="region of interest" description="Disordered" evidence="1">
    <location>
        <begin position="21"/>
        <end position="79"/>
    </location>
</feature>
<comment type="caution">
    <text evidence="2">The sequence shown here is derived from an EMBL/GenBank/DDBJ whole genome shotgun (WGS) entry which is preliminary data.</text>
</comment>
<dbReference type="EMBL" id="JASNWA010000011">
    <property type="protein sequence ID" value="KAK3167087.1"/>
    <property type="molecule type" value="Genomic_DNA"/>
</dbReference>
<gene>
    <name evidence="2" type="ORF">OEA41_010212</name>
</gene>
<dbReference type="Proteomes" id="UP001276659">
    <property type="component" value="Unassembled WGS sequence"/>
</dbReference>
<dbReference type="AlphaFoldDB" id="A0AAD9YYM2"/>
<dbReference type="GO" id="GO:0005739">
    <property type="term" value="C:mitochondrion"/>
    <property type="evidence" value="ECO:0007669"/>
    <property type="project" value="InterPro"/>
</dbReference>
<feature type="compositionally biased region" description="Polar residues" evidence="1">
    <location>
        <begin position="37"/>
        <end position="57"/>
    </location>
</feature>
<reference evidence="2" key="1">
    <citation type="submission" date="2022-11" db="EMBL/GenBank/DDBJ databases">
        <title>Chromosomal genome sequence assembly and mating type (MAT) locus characterization of the leprose asexual lichenized fungus Lepraria neglecta (Nyl.) Erichsen.</title>
        <authorList>
            <person name="Allen J.L."/>
            <person name="Pfeffer B."/>
        </authorList>
    </citation>
    <scope>NUCLEOTIDE SEQUENCE</scope>
    <source>
        <strain evidence="2">Allen 5258</strain>
    </source>
</reference>
<evidence type="ECO:0000256" key="1">
    <source>
        <dbReference type="SAM" id="MobiDB-lite"/>
    </source>
</evidence>
<keyword evidence="3" id="KW-1185">Reference proteome</keyword>
<evidence type="ECO:0000313" key="3">
    <source>
        <dbReference type="Proteomes" id="UP001276659"/>
    </source>
</evidence>